<name>A0ABP7WJ32_9ACTN</name>
<dbReference type="PRINTS" id="PR00502">
    <property type="entry name" value="NUDIXFAMILY"/>
</dbReference>
<dbReference type="InterPro" id="IPR000086">
    <property type="entry name" value="NUDIX_hydrolase_dom"/>
</dbReference>
<comment type="cofactor">
    <cofactor evidence="1">
        <name>Mg(2+)</name>
        <dbReference type="ChEBI" id="CHEBI:18420"/>
    </cofactor>
</comment>
<dbReference type="EMBL" id="BAAAZG010000045">
    <property type="protein sequence ID" value="GAA4089870.1"/>
    <property type="molecule type" value="Genomic_DNA"/>
</dbReference>
<comment type="caution">
    <text evidence="6">The sequence shown here is derived from an EMBL/GenBank/DDBJ whole genome shotgun (WGS) entry which is preliminary data.</text>
</comment>
<dbReference type="Proteomes" id="UP001500683">
    <property type="component" value="Unassembled WGS sequence"/>
</dbReference>
<gene>
    <name evidence="6" type="ORF">GCM10022214_58290</name>
</gene>
<dbReference type="PROSITE" id="PS51462">
    <property type="entry name" value="NUDIX"/>
    <property type="match status" value="1"/>
</dbReference>
<comment type="similarity">
    <text evidence="2 4">Belongs to the Nudix hydrolase family.</text>
</comment>
<organism evidence="6 7">
    <name type="scientific">Actinomadura miaoliensis</name>
    <dbReference type="NCBI Taxonomy" id="430685"/>
    <lineage>
        <taxon>Bacteria</taxon>
        <taxon>Bacillati</taxon>
        <taxon>Actinomycetota</taxon>
        <taxon>Actinomycetes</taxon>
        <taxon>Streptosporangiales</taxon>
        <taxon>Thermomonosporaceae</taxon>
        <taxon>Actinomadura</taxon>
    </lineage>
</organism>
<dbReference type="InterPro" id="IPR020476">
    <property type="entry name" value="Nudix_hydrolase"/>
</dbReference>
<proteinExistence type="inferred from homology"/>
<feature type="domain" description="Nudix hydrolase" evidence="5">
    <location>
        <begin position="3"/>
        <end position="131"/>
    </location>
</feature>
<keyword evidence="3 4" id="KW-0378">Hydrolase</keyword>
<evidence type="ECO:0000256" key="4">
    <source>
        <dbReference type="RuleBase" id="RU003476"/>
    </source>
</evidence>
<reference evidence="7" key="1">
    <citation type="journal article" date="2019" name="Int. J. Syst. Evol. Microbiol.">
        <title>The Global Catalogue of Microorganisms (GCM) 10K type strain sequencing project: providing services to taxonomists for standard genome sequencing and annotation.</title>
        <authorList>
            <consortium name="The Broad Institute Genomics Platform"/>
            <consortium name="The Broad Institute Genome Sequencing Center for Infectious Disease"/>
            <person name="Wu L."/>
            <person name="Ma J."/>
        </authorList>
    </citation>
    <scope>NUCLEOTIDE SEQUENCE [LARGE SCALE GENOMIC DNA]</scope>
    <source>
        <strain evidence="7">JCM 16702</strain>
    </source>
</reference>
<evidence type="ECO:0000256" key="1">
    <source>
        <dbReference type="ARBA" id="ARBA00001946"/>
    </source>
</evidence>
<evidence type="ECO:0000313" key="7">
    <source>
        <dbReference type="Proteomes" id="UP001500683"/>
    </source>
</evidence>
<evidence type="ECO:0000259" key="5">
    <source>
        <dbReference type="PROSITE" id="PS51462"/>
    </source>
</evidence>
<dbReference type="SUPFAM" id="SSF55811">
    <property type="entry name" value="Nudix"/>
    <property type="match status" value="1"/>
</dbReference>
<evidence type="ECO:0000256" key="3">
    <source>
        <dbReference type="ARBA" id="ARBA00022801"/>
    </source>
</evidence>
<dbReference type="Gene3D" id="3.90.79.10">
    <property type="entry name" value="Nucleoside Triphosphate Pyrophosphohydrolase"/>
    <property type="match status" value="1"/>
</dbReference>
<dbReference type="CDD" id="cd04673">
    <property type="entry name" value="NUDIX_ADPRase"/>
    <property type="match status" value="1"/>
</dbReference>
<dbReference type="InterPro" id="IPR020084">
    <property type="entry name" value="NUDIX_hydrolase_CS"/>
</dbReference>
<dbReference type="PANTHER" id="PTHR43046">
    <property type="entry name" value="GDP-MANNOSE MANNOSYL HYDROLASE"/>
    <property type="match status" value="1"/>
</dbReference>
<protein>
    <submittedName>
        <fullName evidence="6">NUDIX domain-containing protein</fullName>
    </submittedName>
</protein>
<dbReference type="PROSITE" id="PS00893">
    <property type="entry name" value="NUDIX_BOX"/>
    <property type="match status" value="1"/>
</dbReference>
<dbReference type="InterPro" id="IPR015797">
    <property type="entry name" value="NUDIX_hydrolase-like_dom_sf"/>
</dbReference>
<accession>A0ABP7WJ32</accession>
<keyword evidence="7" id="KW-1185">Reference proteome</keyword>
<dbReference type="Pfam" id="PF00293">
    <property type="entry name" value="NUDIX"/>
    <property type="match status" value="1"/>
</dbReference>
<dbReference type="PANTHER" id="PTHR43046:SF14">
    <property type="entry name" value="MUTT_NUDIX FAMILY PROTEIN"/>
    <property type="match status" value="1"/>
</dbReference>
<evidence type="ECO:0000313" key="6">
    <source>
        <dbReference type="EMBL" id="GAA4089870.1"/>
    </source>
</evidence>
<sequence>MAMRVRCVGGIVRDHEGRLLLVRRARPPAAGRWSVPGGRVEPGETDVTAVARELREETGLRVAVGPLVGSVERPGPGDVVYEIFDYLATPIGGGLTAGDDAADVRWVTPEELLRLPTSPGLVEALTEWGVLVVPGMPPPPVDPFAGSGGAVRDAP</sequence>
<evidence type="ECO:0000256" key="2">
    <source>
        <dbReference type="ARBA" id="ARBA00005582"/>
    </source>
</evidence>